<dbReference type="GO" id="GO:0006355">
    <property type="term" value="P:regulation of DNA-templated transcription"/>
    <property type="evidence" value="ECO:0007669"/>
    <property type="project" value="InterPro"/>
</dbReference>
<organism evidence="5 6">
    <name type="scientific">Frigoriglobus tundricola</name>
    <dbReference type="NCBI Taxonomy" id="2774151"/>
    <lineage>
        <taxon>Bacteria</taxon>
        <taxon>Pseudomonadati</taxon>
        <taxon>Planctomycetota</taxon>
        <taxon>Planctomycetia</taxon>
        <taxon>Gemmatales</taxon>
        <taxon>Gemmataceae</taxon>
        <taxon>Frigoriglobus</taxon>
    </lineage>
</organism>
<evidence type="ECO:0000256" key="3">
    <source>
        <dbReference type="HAMAP-Rule" id="MF_00649"/>
    </source>
</evidence>
<evidence type="ECO:0000256" key="1">
    <source>
        <dbReference type="ARBA" id="ARBA00022723"/>
    </source>
</evidence>
<keyword evidence="1 3" id="KW-0479">Metal-binding</keyword>
<protein>
    <recommendedName>
        <fullName evidence="3">DNA gyrase inhibitor YacG</fullName>
    </recommendedName>
</protein>
<sequence>MSKVQCPICDAAMPGNWQEYPDYPFCSARCRKIDLGRWLDQKYRVPDPTPPNAENRSTPAEGEAE</sequence>
<name>A0A6M5YRR1_9BACT</name>
<dbReference type="KEGG" id="ftj:FTUN_4304"/>
<dbReference type="Gene3D" id="3.30.50.10">
    <property type="entry name" value="Erythroid Transcription Factor GATA-1, subunit A"/>
    <property type="match status" value="1"/>
</dbReference>
<gene>
    <name evidence="3" type="primary">yacG</name>
    <name evidence="5" type="ORF">FTUN_4304</name>
</gene>
<evidence type="ECO:0000256" key="4">
    <source>
        <dbReference type="SAM" id="MobiDB-lite"/>
    </source>
</evidence>
<accession>A0A6M5YRR1</accession>
<keyword evidence="6" id="KW-1185">Reference proteome</keyword>
<comment type="subunit">
    <text evidence="3">Interacts with GyrB.</text>
</comment>
<dbReference type="Pfam" id="PF03884">
    <property type="entry name" value="YacG"/>
    <property type="match status" value="1"/>
</dbReference>
<feature type="region of interest" description="Disordered" evidence="4">
    <location>
        <begin position="42"/>
        <end position="65"/>
    </location>
</feature>
<feature type="binding site" evidence="3">
    <location>
        <position position="9"/>
    </location>
    <ligand>
        <name>Zn(2+)</name>
        <dbReference type="ChEBI" id="CHEBI:29105"/>
    </ligand>
</feature>
<comment type="cofactor">
    <cofactor evidence="3">
        <name>Zn(2+)</name>
        <dbReference type="ChEBI" id="CHEBI:29105"/>
    </cofactor>
    <text evidence="3">Binds 1 zinc ion.</text>
</comment>
<dbReference type="PANTHER" id="PTHR36150:SF1">
    <property type="entry name" value="DNA GYRASE INHIBITOR YACG"/>
    <property type="match status" value="1"/>
</dbReference>
<dbReference type="GO" id="GO:0008270">
    <property type="term" value="F:zinc ion binding"/>
    <property type="evidence" value="ECO:0007669"/>
    <property type="project" value="UniProtKB-UniRule"/>
</dbReference>
<comment type="similarity">
    <text evidence="3">Belongs to the DNA gyrase inhibitor YacG family.</text>
</comment>
<keyword evidence="2 3" id="KW-0862">Zinc</keyword>
<dbReference type="SUPFAM" id="SSF57716">
    <property type="entry name" value="Glucocorticoid receptor-like (DNA-binding domain)"/>
    <property type="match status" value="1"/>
</dbReference>
<dbReference type="RefSeq" id="WP_171472269.1">
    <property type="nucleotide sequence ID" value="NZ_CP053452.2"/>
</dbReference>
<dbReference type="AlphaFoldDB" id="A0A6M5YRR1"/>
<comment type="function">
    <text evidence="3">Inhibits all the catalytic activities of DNA gyrase by preventing its interaction with DNA. Acts by binding directly to the C-terminal domain of GyrB, which probably disrupts DNA binding by the gyrase.</text>
</comment>
<dbReference type="GO" id="GO:0008657">
    <property type="term" value="F:DNA topoisomerase type II (double strand cut, ATP-hydrolyzing) inhibitor activity"/>
    <property type="evidence" value="ECO:0007669"/>
    <property type="project" value="UniProtKB-UniRule"/>
</dbReference>
<dbReference type="Proteomes" id="UP000503447">
    <property type="component" value="Chromosome"/>
</dbReference>
<feature type="binding site" evidence="3">
    <location>
        <position position="30"/>
    </location>
    <ligand>
        <name>Zn(2+)</name>
        <dbReference type="ChEBI" id="CHEBI:29105"/>
    </ligand>
</feature>
<evidence type="ECO:0000313" key="6">
    <source>
        <dbReference type="Proteomes" id="UP000503447"/>
    </source>
</evidence>
<reference evidence="6" key="1">
    <citation type="submission" date="2020-05" db="EMBL/GenBank/DDBJ databases">
        <title>Frigoriglobus tundricola gen. nov., sp. nov., a psychrotolerant cellulolytic planctomycete of the family Gemmataceae with two divergent copies of 16S rRNA gene.</title>
        <authorList>
            <person name="Kulichevskaya I.S."/>
            <person name="Ivanova A.A."/>
            <person name="Naumoff D.G."/>
            <person name="Beletsky A.V."/>
            <person name="Rijpstra W.I.C."/>
            <person name="Sinninghe Damste J.S."/>
            <person name="Mardanov A.V."/>
            <person name="Ravin N.V."/>
            <person name="Dedysh S.N."/>
        </authorList>
    </citation>
    <scope>NUCLEOTIDE SEQUENCE [LARGE SCALE GENOMIC DNA]</scope>
    <source>
        <strain evidence="6">PL17</strain>
    </source>
</reference>
<feature type="binding site" evidence="3">
    <location>
        <position position="6"/>
    </location>
    <ligand>
        <name>Zn(2+)</name>
        <dbReference type="ChEBI" id="CHEBI:29105"/>
    </ligand>
</feature>
<dbReference type="InterPro" id="IPR005584">
    <property type="entry name" value="DNA_gyrase_inhibitor_YacG"/>
</dbReference>
<evidence type="ECO:0000256" key="2">
    <source>
        <dbReference type="ARBA" id="ARBA00022833"/>
    </source>
</evidence>
<dbReference type="EMBL" id="CP053452">
    <property type="protein sequence ID" value="QJW96745.1"/>
    <property type="molecule type" value="Genomic_DNA"/>
</dbReference>
<dbReference type="PANTHER" id="PTHR36150">
    <property type="entry name" value="DNA GYRASE INHIBITOR YACG"/>
    <property type="match status" value="1"/>
</dbReference>
<dbReference type="HAMAP" id="MF_00649">
    <property type="entry name" value="DNA_gyrase_inhibitor_YacG"/>
    <property type="match status" value="1"/>
</dbReference>
<evidence type="ECO:0000313" key="5">
    <source>
        <dbReference type="EMBL" id="QJW96745.1"/>
    </source>
</evidence>
<proteinExistence type="inferred from homology"/>
<feature type="binding site" evidence="3">
    <location>
        <position position="26"/>
    </location>
    <ligand>
        <name>Zn(2+)</name>
        <dbReference type="ChEBI" id="CHEBI:29105"/>
    </ligand>
</feature>
<dbReference type="InterPro" id="IPR013088">
    <property type="entry name" value="Znf_NHR/GATA"/>
</dbReference>